<organism evidence="2 3">
    <name type="scientific">Austropuccinia psidii MF-1</name>
    <dbReference type="NCBI Taxonomy" id="1389203"/>
    <lineage>
        <taxon>Eukaryota</taxon>
        <taxon>Fungi</taxon>
        <taxon>Dikarya</taxon>
        <taxon>Basidiomycota</taxon>
        <taxon>Pucciniomycotina</taxon>
        <taxon>Pucciniomycetes</taxon>
        <taxon>Pucciniales</taxon>
        <taxon>Sphaerophragmiaceae</taxon>
        <taxon>Austropuccinia</taxon>
    </lineage>
</organism>
<feature type="compositionally biased region" description="Acidic residues" evidence="1">
    <location>
        <begin position="41"/>
        <end position="50"/>
    </location>
</feature>
<feature type="compositionally biased region" description="Basic and acidic residues" evidence="1">
    <location>
        <begin position="1"/>
        <end position="13"/>
    </location>
</feature>
<protein>
    <submittedName>
        <fullName evidence="2">Uncharacterized protein</fullName>
    </submittedName>
</protein>
<feature type="region of interest" description="Disordered" evidence="1">
    <location>
        <begin position="1"/>
        <end position="64"/>
    </location>
</feature>
<name>A0A9Q3CYD1_9BASI</name>
<dbReference type="Proteomes" id="UP000765509">
    <property type="component" value="Unassembled WGS sequence"/>
</dbReference>
<proteinExistence type="predicted"/>
<accession>A0A9Q3CYD1</accession>
<keyword evidence="3" id="KW-1185">Reference proteome</keyword>
<dbReference type="AlphaFoldDB" id="A0A9Q3CYD1"/>
<dbReference type="EMBL" id="AVOT02011455">
    <property type="protein sequence ID" value="MBW0492153.1"/>
    <property type="molecule type" value="Genomic_DNA"/>
</dbReference>
<comment type="caution">
    <text evidence="2">The sequence shown here is derived from an EMBL/GenBank/DDBJ whole genome shotgun (WGS) entry which is preliminary data.</text>
</comment>
<evidence type="ECO:0000256" key="1">
    <source>
        <dbReference type="SAM" id="MobiDB-lite"/>
    </source>
</evidence>
<evidence type="ECO:0000313" key="2">
    <source>
        <dbReference type="EMBL" id="MBW0492153.1"/>
    </source>
</evidence>
<gene>
    <name evidence="2" type="ORF">O181_031868</name>
</gene>
<reference evidence="2" key="1">
    <citation type="submission" date="2021-03" db="EMBL/GenBank/DDBJ databases">
        <title>Draft genome sequence of rust myrtle Austropuccinia psidii MF-1, a brazilian biotype.</title>
        <authorList>
            <person name="Quecine M.C."/>
            <person name="Pachon D.M.R."/>
            <person name="Bonatelli M.L."/>
            <person name="Correr F.H."/>
            <person name="Franceschini L.M."/>
            <person name="Leite T.F."/>
            <person name="Margarido G.R.A."/>
            <person name="Almeida C.A."/>
            <person name="Ferrarezi J.A."/>
            <person name="Labate C.A."/>
        </authorList>
    </citation>
    <scope>NUCLEOTIDE SEQUENCE</scope>
    <source>
        <strain evidence="2">MF-1</strain>
    </source>
</reference>
<sequence>MEGAEPSRKEGRGPRTSRSFSGVFGDFPGISKTTSKGLVEYGEEQEEESYGTEVVPLPVGKSKGTSEPNLASLISLSLISLYHIYWPS</sequence>
<evidence type="ECO:0000313" key="3">
    <source>
        <dbReference type="Proteomes" id="UP000765509"/>
    </source>
</evidence>